<dbReference type="KEGG" id="mol:YLM1_1737"/>
<dbReference type="EMBL" id="CP014265">
    <property type="protein sequence ID" value="AMK16292.1"/>
    <property type="molecule type" value="Genomic_DNA"/>
</dbReference>
<reference evidence="2 3" key="1">
    <citation type="journal article" date="2016" name="Genome Announc.">
        <title>Draft Genome Sequence of the Rumen Methanogen Methanobrevibacter olleyae YLM1.</title>
        <authorList>
            <person name="Kelly W.J."/>
            <person name="Li D."/>
            <person name="Lambie S.C."/>
            <person name="Cox F."/>
            <person name="Attwood G.T."/>
            <person name="Altermann E."/>
            <person name="Leahy S.C."/>
        </authorList>
    </citation>
    <scope>NUCLEOTIDE SEQUENCE [LARGE SCALE GENOMIC DNA]</scope>
    <source>
        <strain evidence="2 3">YLM1</strain>
    </source>
</reference>
<name>A0A126R2J4_METOL</name>
<evidence type="ECO:0000313" key="3">
    <source>
        <dbReference type="Proteomes" id="UP000066376"/>
    </source>
</evidence>
<organism evidence="2 3">
    <name type="scientific">Methanobrevibacter olleyae</name>
    <dbReference type="NCBI Taxonomy" id="294671"/>
    <lineage>
        <taxon>Archaea</taxon>
        <taxon>Methanobacteriati</taxon>
        <taxon>Methanobacteriota</taxon>
        <taxon>Methanomada group</taxon>
        <taxon>Methanobacteria</taxon>
        <taxon>Methanobacteriales</taxon>
        <taxon>Methanobacteriaceae</taxon>
        <taxon>Methanobrevibacter</taxon>
    </lineage>
</organism>
<gene>
    <name evidence="2" type="ORF">YLM1_1737</name>
</gene>
<evidence type="ECO:0000313" key="2">
    <source>
        <dbReference type="EMBL" id="AMK16292.1"/>
    </source>
</evidence>
<dbReference type="AlphaFoldDB" id="A0A126R2J4"/>
<accession>A0A126R2J4</accession>
<dbReference type="InterPro" id="IPR044925">
    <property type="entry name" value="His-Me_finger_sf"/>
</dbReference>
<dbReference type="GeneID" id="28490049"/>
<keyword evidence="3" id="KW-1185">Reference proteome</keyword>
<sequence>MGIKTRFGNAYKRRDGYYQITSGIYKGKLLHRLVYEKERGPIPEGFVVHHLDNNKANYDINNLILLSKSNHHRLHMRGCNHPRWNKGRIDEAGGINFLSAEKNKGRTMSSIAEELGYTQAVPVFQYLKYRNLRWNQI</sequence>
<proteinExistence type="predicted"/>
<dbReference type="RefSeq" id="WP_067148624.1">
    <property type="nucleotide sequence ID" value="NZ_CP014265.1"/>
</dbReference>
<dbReference type="Proteomes" id="UP000066376">
    <property type="component" value="Chromosome"/>
</dbReference>
<reference evidence="3" key="2">
    <citation type="submission" date="2016-02" db="EMBL/GenBank/DDBJ databases">
        <title>The draft genome sequence of the rumen methanogen Methanobrevibacter olleyae YLM1.</title>
        <authorList>
            <consortium name="New Zealand Agricultural Greenhouse Gas Research Centre/Pastoral Greenhouse Gas Research Consortium"/>
            <person name="Kelly W.J."/>
            <person name="Li D."/>
            <person name="Lambie S.C."/>
            <person name="Attwood G.T."/>
            <person name="Altermann E."/>
            <person name="Leahy S.C."/>
        </authorList>
    </citation>
    <scope>NUCLEOTIDE SEQUENCE [LARGE SCALE GENOMIC DNA]</scope>
    <source>
        <strain evidence="3">YLM1</strain>
    </source>
</reference>
<dbReference type="SMART" id="SM00507">
    <property type="entry name" value="HNHc"/>
    <property type="match status" value="1"/>
</dbReference>
<dbReference type="SUPFAM" id="SSF54060">
    <property type="entry name" value="His-Me finger endonucleases"/>
    <property type="match status" value="1"/>
</dbReference>
<protein>
    <submittedName>
        <fullName evidence="2">Phage-related protein</fullName>
    </submittedName>
</protein>
<dbReference type="InterPro" id="IPR003615">
    <property type="entry name" value="HNH_nuc"/>
</dbReference>
<dbReference type="PATRIC" id="fig|294671.3.peg.1806"/>
<dbReference type="Gene3D" id="3.90.75.20">
    <property type="match status" value="1"/>
</dbReference>
<evidence type="ECO:0000259" key="1">
    <source>
        <dbReference type="SMART" id="SM00507"/>
    </source>
</evidence>
<dbReference type="STRING" id="294671.YLM1_1737"/>
<dbReference type="Pfam" id="PF13392">
    <property type="entry name" value="HNH_3"/>
    <property type="match status" value="1"/>
</dbReference>
<feature type="domain" description="HNH nuclease" evidence="1">
    <location>
        <begin position="24"/>
        <end position="72"/>
    </location>
</feature>